<evidence type="ECO:0000256" key="12">
    <source>
        <dbReference type="ARBA" id="ARBA00048077"/>
    </source>
</evidence>
<evidence type="ECO:0000256" key="11">
    <source>
        <dbReference type="ARBA" id="ARBA00025746"/>
    </source>
</evidence>
<feature type="binding site" description="axial binding residue" evidence="17">
    <location>
        <position position="196"/>
    </location>
    <ligand>
        <name>heme c</name>
        <dbReference type="ChEBI" id="CHEBI:61717"/>
        <label>2</label>
    </ligand>
    <ligandPart>
        <name>Fe</name>
        <dbReference type="ChEBI" id="CHEBI:18248"/>
    </ligandPart>
</feature>
<dbReference type="EMBL" id="MPRJ01000042">
    <property type="protein sequence ID" value="OOZ36368.1"/>
    <property type="molecule type" value="Genomic_DNA"/>
</dbReference>
<gene>
    <name evidence="20" type="ORF">BOW51_07490</name>
</gene>
<keyword evidence="21" id="KW-1185">Reference proteome</keyword>
<dbReference type="GO" id="GO:0042597">
    <property type="term" value="C:periplasmic space"/>
    <property type="evidence" value="ECO:0007669"/>
    <property type="project" value="UniProtKB-SubCell"/>
</dbReference>
<dbReference type="InterPro" id="IPR025710">
    <property type="entry name" value="SoxA"/>
</dbReference>
<evidence type="ECO:0000256" key="8">
    <source>
        <dbReference type="ARBA" id="ARBA00022764"/>
    </source>
</evidence>
<dbReference type="GO" id="GO:0070069">
    <property type="term" value="C:cytochrome complex"/>
    <property type="evidence" value="ECO:0007669"/>
    <property type="project" value="InterPro"/>
</dbReference>
<evidence type="ECO:0000256" key="3">
    <source>
        <dbReference type="ARBA" id="ARBA00022448"/>
    </source>
</evidence>
<dbReference type="OrthoDB" id="9808312at2"/>
<feature type="signal peptide" evidence="18">
    <location>
        <begin position="1"/>
        <end position="23"/>
    </location>
</feature>
<dbReference type="Gene3D" id="1.10.760.10">
    <property type="entry name" value="Cytochrome c-like domain"/>
    <property type="match status" value="2"/>
</dbReference>
<evidence type="ECO:0000256" key="17">
    <source>
        <dbReference type="PIRSR" id="PIRSR038455-3"/>
    </source>
</evidence>
<evidence type="ECO:0000256" key="4">
    <source>
        <dbReference type="ARBA" id="ARBA00022617"/>
    </source>
</evidence>
<dbReference type="Pfam" id="PF21342">
    <property type="entry name" value="SoxA-TsdA_cyt-c"/>
    <property type="match status" value="2"/>
</dbReference>
<evidence type="ECO:0000256" key="7">
    <source>
        <dbReference type="ARBA" id="ARBA00022729"/>
    </source>
</evidence>
<dbReference type="GO" id="GO:0020037">
    <property type="term" value="F:heme binding"/>
    <property type="evidence" value="ECO:0007669"/>
    <property type="project" value="InterPro"/>
</dbReference>
<comment type="subcellular location">
    <subcellularLocation>
        <location evidence="1 14">Periplasm</location>
    </subcellularLocation>
</comment>
<evidence type="ECO:0000256" key="2">
    <source>
        <dbReference type="ARBA" id="ARBA00011530"/>
    </source>
</evidence>
<dbReference type="GO" id="GO:0009055">
    <property type="term" value="F:electron transfer activity"/>
    <property type="evidence" value="ECO:0007669"/>
    <property type="project" value="InterPro"/>
</dbReference>
<dbReference type="Proteomes" id="UP000190896">
    <property type="component" value="Unassembled WGS sequence"/>
</dbReference>
<organism evidence="20 21">
    <name type="scientific">Solemya velesiana gill symbiont</name>
    <dbReference type="NCBI Taxonomy" id="1918948"/>
    <lineage>
        <taxon>Bacteria</taxon>
        <taxon>Pseudomonadati</taxon>
        <taxon>Pseudomonadota</taxon>
        <taxon>Gammaproteobacteria</taxon>
        <taxon>sulfur-oxidizing symbionts</taxon>
    </lineage>
</organism>
<comment type="cofactor">
    <cofactor evidence="16">
        <name>heme</name>
        <dbReference type="ChEBI" id="CHEBI:30413"/>
    </cofactor>
    <text evidence="16">Binds 2 heme groups per subunit.</text>
</comment>
<feature type="binding site" evidence="16">
    <location>
        <position position="235"/>
    </location>
    <ligand>
        <name>substrate</name>
    </ligand>
</feature>
<comment type="similarity">
    <text evidence="11 14">Belongs to the SoxA family.</text>
</comment>
<dbReference type="InterPro" id="IPR036909">
    <property type="entry name" value="Cyt_c-like_dom_sf"/>
</dbReference>
<keyword evidence="10 14" id="KW-0408">Iron</keyword>
<keyword evidence="9 14" id="KW-0249">Electron transport</keyword>
<comment type="caution">
    <text evidence="20">The sequence shown here is derived from an EMBL/GenBank/DDBJ whole genome shotgun (WGS) entry which is preliminary data.</text>
</comment>
<name>A0A1T2KU26_9GAMM</name>
<keyword evidence="4 14" id="KW-0349">Heme</keyword>
<evidence type="ECO:0000256" key="15">
    <source>
        <dbReference type="PIRSR" id="PIRSR038455-1"/>
    </source>
</evidence>
<feature type="binding site" description="covalent" evidence="16">
    <location>
        <position position="195"/>
    </location>
    <ligand>
        <name>heme c</name>
        <dbReference type="ChEBI" id="CHEBI:61717"/>
        <label>2</label>
    </ligand>
</feature>
<evidence type="ECO:0000256" key="5">
    <source>
        <dbReference type="ARBA" id="ARBA00022679"/>
    </source>
</evidence>
<sequence>MKKLLAMSMTLMMAVGISSNVVASPEADKAAWDNHYKQRFPGVPADDYINGVYAIDKVGRENWEAIEEFPPYEPFIDAGEEMWNTPFANGKGYKDCFPKGPAIAQNYPHWDKEKGMVMTLALALNNCREANGEKPLKYKKGSINNILSYVAYQSRGNKINVVIPKDDPRAMEAYEDGKKFYYTRRGQLNFSCASCHIQNAGNVLRTEVLGPAKGQISHFPVYRSKWGTVGTLHRRFTGCNKQVRAAPFKAQGKEYRNLEYFLSYQSNGLELNGPGARK</sequence>
<evidence type="ECO:0000256" key="1">
    <source>
        <dbReference type="ARBA" id="ARBA00004418"/>
    </source>
</evidence>
<feature type="binding site" description="covalent" evidence="16">
    <location>
        <position position="96"/>
    </location>
    <ligand>
        <name>heme c</name>
        <dbReference type="ChEBI" id="CHEBI:61717"/>
        <label>1</label>
    </ligand>
</feature>
<accession>A0A1T2KU26</accession>
<evidence type="ECO:0000313" key="20">
    <source>
        <dbReference type="EMBL" id="OOZ36368.1"/>
    </source>
</evidence>
<feature type="binding site" description="axial binding residue" evidence="17">
    <location>
        <position position="127"/>
    </location>
    <ligand>
        <name>heme c</name>
        <dbReference type="ChEBI" id="CHEBI:61717"/>
        <label>1</label>
    </ligand>
    <ligandPart>
        <name>Fe</name>
        <dbReference type="ChEBI" id="CHEBI:18248"/>
    </ligandPart>
</feature>
<feature type="active site" description="Cysteine persulfide intermediate" evidence="15">
    <location>
        <position position="239"/>
    </location>
</feature>
<dbReference type="SUPFAM" id="SSF46626">
    <property type="entry name" value="Cytochrome c"/>
    <property type="match status" value="2"/>
</dbReference>
<evidence type="ECO:0000256" key="9">
    <source>
        <dbReference type="ARBA" id="ARBA00022982"/>
    </source>
</evidence>
<keyword evidence="5 14" id="KW-0808">Transferase</keyword>
<feature type="domain" description="Cytochrome c" evidence="19">
    <location>
        <begin position="176"/>
        <end position="270"/>
    </location>
</feature>
<evidence type="ECO:0000256" key="14">
    <source>
        <dbReference type="PIRNR" id="PIRNR038455"/>
    </source>
</evidence>
<protein>
    <recommendedName>
        <fullName evidence="14">SoxAX cytochrome complex subunit A</fullName>
        <ecNumber evidence="14">2.8.5.2</ecNumber>
    </recommendedName>
    <alternativeName>
        <fullName evidence="14">Protein SoxA</fullName>
    </alternativeName>
    <alternativeName>
        <fullName evidence="14">Sulfur oxidizing protein A</fullName>
    </alternativeName>
    <alternativeName>
        <fullName evidence="14">Thiosulfate-oxidizing multienzyme system protein SoxA</fullName>
    </alternativeName>
</protein>
<dbReference type="AlphaFoldDB" id="A0A1T2KU26"/>
<keyword evidence="3 14" id="KW-0813">Transport</keyword>
<proteinExistence type="inferred from homology"/>
<dbReference type="NCBIfam" id="TIGR04484">
    <property type="entry name" value="thiosulf_SoxA"/>
    <property type="match status" value="1"/>
</dbReference>
<dbReference type="InterPro" id="IPR009056">
    <property type="entry name" value="Cyt_c-like_dom"/>
</dbReference>
<evidence type="ECO:0000256" key="18">
    <source>
        <dbReference type="SAM" id="SignalP"/>
    </source>
</evidence>
<dbReference type="GO" id="GO:0016669">
    <property type="term" value="F:oxidoreductase activity, acting on a sulfur group of donors, cytochrome as acceptor"/>
    <property type="evidence" value="ECO:0007669"/>
    <property type="project" value="InterPro"/>
</dbReference>
<keyword evidence="6 14" id="KW-0479">Metal-binding</keyword>
<evidence type="ECO:0000256" key="10">
    <source>
        <dbReference type="ARBA" id="ARBA00023004"/>
    </source>
</evidence>
<dbReference type="EC" id="2.8.5.2" evidence="14"/>
<comment type="catalytic activity">
    <reaction evidence="13 14">
        <text>S-sulfanyl-L-cysteinyl-[SoxY protein] + thiosulfate + 2 Fe(III)-[cytochrome c] = S-(2-sulfodisulfanyl)-L-cysteinyl-[SoxY protein] + 2 Fe(II)-[cytochrome c] + 2 H(+)</text>
        <dbReference type="Rhea" id="RHEA:51224"/>
        <dbReference type="Rhea" id="RHEA-COMP:10350"/>
        <dbReference type="Rhea" id="RHEA-COMP:14399"/>
        <dbReference type="Rhea" id="RHEA-COMP:14689"/>
        <dbReference type="Rhea" id="RHEA-COMP:14690"/>
        <dbReference type="ChEBI" id="CHEBI:15378"/>
        <dbReference type="ChEBI" id="CHEBI:29033"/>
        <dbReference type="ChEBI" id="CHEBI:29034"/>
        <dbReference type="ChEBI" id="CHEBI:33542"/>
        <dbReference type="ChEBI" id="CHEBI:61963"/>
        <dbReference type="ChEBI" id="CHEBI:140664"/>
        <dbReference type="EC" id="2.8.5.2"/>
    </reaction>
</comment>
<dbReference type="RefSeq" id="WP_078487260.1">
    <property type="nucleotide sequence ID" value="NZ_MPRJ01000042.1"/>
</dbReference>
<evidence type="ECO:0000256" key="6">
    <source>
        <dbReference type="ARBA" id="ARBA00022723"/>
    </source>
</evidence>
<keyword evidence="7 18" id="KW-0732">Signal</keyword>
<feature type="domain" description="Cytochrome c" evidence="19">
    <location>
        <begin position="79"/>
        <end position="159"/>
    </location>
</feature>
<dbReference type="PIRSF" id="PIRSF038455">
    <property type="entry name" value="SoxA"/>
    <property type="match status" value="1"/>
</dbReference>
<comment type="catalytic activity">
    <reaction evidence="12 14">
        <text>L-cysteinyl-[SoxY protein] + thiosulfate + 2 Fe(III)-[cytochrome c] = S-sulfosulfanyl-L-cysteinyl-[SoxY protein] + 2 Fe(II)-[cytochrome c] + 2 H(+)</text>
        <dbReference type="Rhea" id="RHEA:56720"/>
        <dbReference type="Rhea" id="RHEA-COMP:10350"/>
        <dbReference type="Rhea" id="RHEA-COMP:14328"/>
        <dbReference type="Rhea" id="RHEA-COMP:14399"/>
        <dbReference type="Rhea" id="RHEA-COMP:14691"/>
        <dbReference type="ChEBI" id="CHEBI:15378"/>
        <dbReference type="ChEBI" id="CHEBI:29033"/>
        <dbReference type="ChEBI" id="CHEBI:29034"/>
        <dbReference type="ChEBI" id="CHEBI:29950"/>
        <dbReference type="ChEBI" id="CHEBI:33542"/>
        <dbReference type="ChEBI" id="CHEBI:139321"/>
        <dbReference type="EC" id="2.8.5.2"/>
    </reaction>
</comment>
<dbReference type="GO" id="GO:0046872">
    <property type="term" value="F:metal ion binding"/>
    <property type="evidence" value="ECO:0007669"/>
    <property type="project" value="UniProtKB-KW"/>
</dbReference>
<evidence type="ECO:0000256" key="13">
    <source>
        <dbReference type="ARBA" id="ARBA00048423"/>
    </source>
</evidence>
<feature type="binding site" description="axial binding residue" evidence="17">
    <location>
        <position position="239"/>
    </location>
    <ligand>
        <name>heme c</name>
        <dbReference type="ChEBI" id="CHEBI:61717"/>
        <label>2</label>
    </ligand>
    <ligandPart>
        <name>Fe</name>
        <dbReference type="ChEBI" id="CHEBI:18248"/>
    </ligandPart>
</feature>
<evidence type="ECO:0000259" key="19">
    <source>
        <dbReference type="Pfam" id="PF21342"/>
    </source>
</evidence>
<dbReference type="GO" id="GO:0019417">
    <property type="term" value="P:sulfur oxidation"/>
    <property type="evidence" value="ECO:0007669"/>
    <property type="project" value="InterPro"/>
</dbReference>
<feature type="chain" id="PRO_5013204872" description="SoxAX cytochrome complex subunit A" evidence="18">
    <location>
        <begin position="24"/>
        <end position="278"/>
    </location>
</feature>
<reference evidence="20 21" key="1">
    <citation type="submission" date="2016-11" db="EMBL/GenBank/DDBJ databases">
        <title>Mixed transmission modes and dynamic genome evolution in an obligate animal-bacterial symbiosis.</title>
        <authorList>
            <person name="Russell S.L."/>
            <person name="Corbett-Detig R.B."/>
            <person name="Cavanaugh C.M."/>
        </authorList>
    </citation>
    <scope>NUCLEOTIDE SEQUENCE [LARGE SCALE GENOMIC DNA]</scope>
    <source>
        <strain evidence="20">Se-Cadez</strain>
    </source>
</reference>
<feature type="binding site" description="covalent" evidence="16">
    <location>
        <position position="192"/>
    </location>
    <ligand>
        <name>heme c</name>
        <dbReference type="ChEBI" id="CHEBI:61717"/>
        <label>2</label>
    </ligand>
</feature>
<keyword evidence="8 14" id="KW-0574">Periplasm</keyword>
<evidence type="ECO:0000313" key="21">
    <source>
        <dbReference type="Proteomes" id="UP000190896"/>
    </source>
</evidence>
<comment type="subunit">
    <text evidence="2 14">Heterodimer of SoxA and SoxX.</text>
</comment>
<evidence type="ECO:0000256" key="16">
    <source>
        <dbReference type="PIRSR" id="PIRSR038455-2"/>
    </source>
</evidence>
<dbReference type="GO" id="GO:0016740">
    <property type="term" value="F:transferase activity"/>
    <property type="evidence" value="ECO:0007669"/>
    <property type="project" value="UniProtKB-KW"/>
</dbReference>